<sequence>MTPHRSQVAIVGGGPAGLMLSHLLGRAGIDSVVVDHREVEEIRTTHRAGILERDSVRLLTDTGVYAGGPERVLTEGDRHGGIYLRFGGGSHHVDFERLVGASVWLYPQTEVFADLHAARTRDGGDLHYAVSGVRVHDVGTDRPRVTFTGADGAEHELVADLVVGADGSRSVCRDLVEGRERWTRTYPFAWFGILCQAPPSAPELVYARSERGFALISQRTDDVQRMYFECDPDEDPADWSDDRIWTELQARVAGGDGFELREGPVLERTVLPFRSFVQAPMRSGRLLLAGDAAHTVPPTGAKGLNLALADTRVLAEVLVDALGGAGSAALDTYTDRALARVWKAQHFSYWMTTMLHQGERRDGFDERRQLGELTSLVSSEAGSTYLAEGYTGWPTP</sequence>
<dbReference type="PRINTS" id="PR00420">
    <property type="entry name" value="RNGMNOXGNASE"/>
</dbReference>
<dbReference type="PANTHER" id="PTHR43476:SF5">
    <property type="entry name" value="FAD-DEPENDENT MONOOXYGENASE"/>
    <property type="match status" value="1"/>
</dbReference>
<dbReference type="SUPFAM" id="SSF54373">
    <property type="entry name" value="FAD-linked reductases, C-terminal domain"/>
    <property type="match status" value="1"/>
</dbReference>
<feature type="domain" description="FAD-binding" evidence="2">
    <location>
        <begin position="6"/>
        <end position="347"/>
    </location>
</feature>
<accession>A0A6L7ERS6</accession>
<dbReference type="InterPro" id="IPR002938">
    <property type="entry name" value="FAD-bd"/>
</dbReference>
<dbReference type="InterPro" id="IPR036188">
    <property type="entry name" value="FAD/NAD-bd_sf"/>
</dbReference>
<dbReference type="SUPFAM" id="SSF51905">
    <property type="entry name" value="FAD/NAD(P)-binding domain"/>
    <property type="match status" value="1"/>
</dbReference>
<keyword evidence="4" id="KW-1185">Reference proteome</keyword>
<gene>
    <name evidence="3" type="ORF">GRQ65_01785</name>
</gene>
<dbReference type="Gene3D" id="3.50.50.60">
    <property type="entry name" value="FAD/NAD(P)-binding domain"/>
    <property type="match status" value="1"/>
</dbReference>
<dbReference type="AlphaFoldDB" id="A0A6L7ERS6"/>
<name>A0A6L7ERS6_9ACTN</name>
<dbReference type="RefSeq" id="WP_160874518.1">
    <property type="nucleotide sequence ID" value="NZ_WUEK01000001.1"/>
</dbReference>
<evidence type="ECO:0000313" key="3">
    <source>
        <dbReference type="EMBL" id="MXG88278.1"/>
    </source>
</evidence>
<evidence type="ECO:0000259" key="2">
    <source>
        <dbReference type="Pfam" id="PF01494"/>
    </source>
</evidence>
<dbReference type="GO" id="GO:0018659">
    <property type="term" value="F:4-hydroxybenzoate 3-monooxygenase activity"/>
    <property type="evidence" value="ECO:0007669"/>
    <property type="project" value="UniProtKB-EC"/>
</dbReference>
<dbReference type="NCBIfam" id="NF006091">
    <property type="entry name" value="PRK08243.1"/>
    <property type="match status" value="1"/>
</dbReference>
<dbReference type="GO" id="GO:0071949">
    <property type="term" value="F:FAD binding"/>
    <property type="evidence" value="ECO:0007669"/>
    <property type="project" value="InterPro"/>
</dbReference>
<dbReference type="Proteomes" id="UP000473325">
    <property type="component" value="Unassembled WGS sequence"/>
</dbReference>
<keyword evidence="3" id="KW-0503">Monooxygenase</keyword>
<reference evidence="3 4" key="1">
    <citation type="submission" date="2019-12" db="EMBL/GenBank/DDBJ databases">
        <authorList>
            <person name="Kun Z."/>
        </authorList>
    </citation>
    <scope>NUCLEOTIDE SEQUENCE [LARGE SCALE GENOMIC DNA]</scope>
    <source>
        <strain evidence="3 4">YIM 123512</strain>
    </source>
</reference>
<dbReference type="PANTHER" id="PTHR43476">
    <property type="entry name" value="3-(3-HYDROXY-PHENYL)PROPIONATE/3-HYDROXYCINNAMIC ACID HYDROXYLASE"/>
    <property type="match status" value="1"/>
</dbReference>
<evidence type="ECO:0000313" key="4">
    <source>
        <dbReference type="Proteomes" id="UP000473325"/>
    </source>
</evidence>
<evidence type="ECO:0000256" key="1">
    <source>
        <dbReference type="ARBA" id="ARBA00023002"/>
    </source>
</evidence>
<protein>
    <submittedName>
        <fullName evidence="3">4-hydroxybenzoate 3-monooxygenase</fullName>
        <ecNumber evidence="3">1.14.13.2</ecNumber>
    </submittedName>
</protein>
<organism evidence="3 4">
    <name type="scientific">Nocardioides flavescens</name>
    <dbReference type="NCBI Taxonomy" id="2691959"/>
    <lineage>
        <taxon>Bacteria</taxon>
        <taxon>Bacillati</taxon>
        <taxon>Actinomycetota</taxon>
        <taxon>Actinomycetes</taxon>
        <taxon>Propionibacteriales</taxon>
        <taxon>Nocardioidaceae</taxon>
        <taxon>Nocardioides</taxon>
    </lineage>
</organism>
<keyword evidence="1 3" id="KW-0560">Oxidoreductase</keyword>
<dbReference type="EC" id="1.14.13.2" evidence="3"/>
<dbReference type="EMBL" id="WUEK01000001">
    <property type="protein sequence ID" value="MXG88278.1"/>
    <property type="molecule type" value="Genomic_DNA"/>
</dbReference>
<comment type="caution">
    <text evidence="3">The sequence shown here is derived from an EMBL/GenBank/DDBJ whole genome shotgun (WGS) entry which is preliminary data.</text>
</comment>
<dbReference type="InterPro" id="IPR050631">
    <property type="entry name" value="PheA/TfdB_FAD_monoxygenase"/>
</dbReference>
<proteinExistence type="predicted"/>
<dbReference type="Pfam" id="PF01494">
    <property type="entry name" value="FAD_binding_3"/>
    <property type="match status" value="1"/>
</dbReference>
<dbReference type="Gene3D" id="3.30.9.10">
    <property type="entry name" value="D-Amino Acid Oxidase, subunit A, domain 2"/>
    <property type="match status" value="1"/>
</dbReference>